<dbReference type="InterPro" id="IPR003594">
    <property type="entry name" value="HATPase_dom"/>
</dbReference>
<sequence length="351" mass="38997">MKILKNIIITAAMLAAATAICFILRPLVPTDTHVPLIYVLSVLCVSRLTEGYFYGVLASMVAVVGVNYIFTYPYFQVDFTVTGYPLTFIVMLTVSISVSALMTQIKMQEHVRLKAEKERMRANLLRAVSHDIRTPLTSIEGAAAGIIDNKDVLTEEQKEELLLNIKEEAQWMVRMVENLLSITRMNDEGTRLTTHEELAEEIVSSAVVKFSKRFPDIKVEVDIPEEVVIVPMDPILIRQVIVNIMENAVIHGGSTTQVKVTVSANETEAIFSIEDNGKGIDGKILPMLFTGQISHREGETYDNKRSMGIGLSVCKSIIDAHRGKVWAENKIDGGAKISFTLPLEEEEQNGD</sequence>
<dbReference type="InterPro" id="IPR036097">
    <property type="entry name" value="HisK_dim/P_sf"/>
</dbReference>
<evidence type="ECO:0000256" key="3">
    <source>
        <dbReference type="ARBA" id="ARBA00012438"/>
    </source>
</evidence>
<dbReference type="PROSITE" id="PS50109">
    <property type="entry name" value="HIS_KIN"/>
    <property type="match status" value="1"/>
</dbReference>
<dbReference type="SMART" id="SM00387">
    <property type="entry name" value="HATPase_c"/>
    <property type="match status" value="1"/>
</dbReference>
<evidence type="ECO:0000313" key="15">
    <source>
        <dbReference type="EMBL" id="RGK78110.1"/>
    </source>
</evidence>
<comment type="subcellular location">
    <subcellularLocation>
        <location evidence="2">Membrane</location>
        <topology evidence="2">Multi-pass membrane protein</topology>
    </subcellularLocation>
</comment>
<evidence type="ECO:0000256" key="11">
    <source>
        <dbReference type="ARBA" id="ARBA00023012"/>
    </source>
</evidence>
<dbReference type="InterPro" id="IPR025201">
    <property type="entry name" value="KdpD_TM"/>
</dbReference>
<dbReference type="Proteomes" id="UP000358366">
    <property type="component" value="Unassembled WGS sequence"/>
</dbReference>
<dbReference type="PANTHER" id="PTHR45569:SF1">
    <property type="entry name" value="SENSOR PROTEIN KDPD"/>
    <property type="match status" value="1"/>
</dbReference>
<dbReference type="GO" id="GO:0005524">
    <property type="term" value="F:ATP binding"/>
    <property type="evidence" value="ECO:0007669"/>
    <property type="project" value="UniProtKB-KW"/>
</dbReference>
<evidence type="ECO:0000256" key="1">
    <source>
        <dbReference type="ARBA" id="ARBA00000085"/>
    </source>
</evidence>
<keyword evidence="5 16" id="KW-0808">Transferase</keyword>
<reference evidence="16 18" key="2">
    <citation type="submission" date="2019-07" db="EMBL/GenBank/DDBJ databases">
        <authorList>
            <person name="Hibberd C M."/>
            <person name="Gehrig L. J."/>
            <person name="Chang H.-W."/>
            <person name="Venkatesh S."/>
        </authorList>
    </citation>
    <scope>NUCLEOTIDE SEQUENCE [LARGE SCALE GENOMIC DNA]</scope>
    <source>
        <strain evidence="16">Dorea_formicigenerans_SSTS_Bg7063</strain>
    </source>
</reference>
<comment type="catalytic activity">
    <reaction evidence="1">
        <text>ATP + protein L-histidine = ADP + protein N-phospho-L-histidine.</text>
        <dbReference type="EC" id="2.7.13.3"/>
    </reaction>
</comment>
<protein>
    <recommendedName>
        <fullName evidence="3">histidine kinase</fullName>
        <ecNumber evidence="3">2.7.13.3</ecNumber>
    </recommendedName>
</protein>
<evidence type="ECO:0000256" key="8">
    <source>
        <dbReference type="ARBA" id="ARBA00022777"/>
    </source>
</evidence>
<keyword evidence="7" id="KW-0547">Nucleotide-binding</keyword>
<name>A0A3E4PDB6_9FIRM</name>
<dbReference type="AlphaFoldDB" id="A0A3E4PDB6"/>
<dbReference type="EMBL" id="CABHNI010000043">
    <property type="protein sequence ID" value="VUX16192.1"/>
    <property type="molecule type" value="Genomic_DNA"/>
</dbReference>
<dbReference type="GO" id="GO:0005886">
    <property type="term" value="C:plasma membrane"/>
    <property type="evidence" value="ECO:0007669"/>
    <property type="project" value="TreeGrafter"/>
</dbReference>
<evidence type="ECO:0000256" key="5">
    <source>
        <dbReference type="ARBA" id="ARBA00022679"/>
    </source>
</evidence>
<keyword evidence="12 13" id="KW-0472">Membrane</keyword>
<evidence type="ECO:0000256" key="9">
    <source>
        <dbReference type="ARBA" id="ARBA00022840"/>
    </source>
</evidence>
<dbReference type="Proteomes" id="UP000261324">
    <property type="component" value="Unassembled WGS sequence"/>
</dbReference>
<dbReference type="Pfam" id="PF02518">
    <property type="entry name" value="HATPase_c"/>
    <property type="match status" value="1"/>
</dbReference>
<dbReference type="InterPro" id="IPR003661">
    <property type="entry name" value="HisK_dim/P_dom"/>
</dbReference>
<feature type="transmembrane region" description="Helical" evidence="13">
    <location>
        <begin position="81"/>
        <end position="102"/>
    </location>
</feature>
<evidence type="ECO:0000256" key="7">
    <source>
        <dbReference type="ARBA" id="ARBA00022741"/>
    </source>
</evidence>
<dbReference type="SUPFAM" id="SSF55874">
    <property type="entry name" value="ATPase domain of HSP90 chaperone/DNA topoisomerase II/histidine kinase"/>
    <property type="match status" value="1"/>
</dbReference>
<dbReference type="Gene3D" id="1.20.120.620">
    <property type="entry name" value="Backbone structure of the membrane domain of e. Coli histidine kinase receptor kdpd"/>
    <property type="match status" value="1"/>
</dbReference>
<keyword evidence="9" id="KW-0067">ATP-binding</keyword>
<dbReference type="SUPFAM" id="SSF47384">
    <property type="entry name" value="Homodimeric domain of signal transducing histidine kinase"/>
    <property type="match status" value="1"/>
</dbReference>
<dbReference type="RefSeq" id="WP_005340728.1">
    <property type="nucleotide sequence ID" value="NZ_CABHNI010000043.1"/>
</dbReference>
<evidence type="ECO:0000313" key="16">
    <source>
        <dbReference type="EMBL" id="VUX16192.1"/>
    </source>
</evidence>
<dbReference type="Gene3D" id="3.30.565.10">
    <property type="entry name" value="Histidine kinase-like ATPase, C-terminal domain"/>
    <property type="match status" value="1"/>
</dbReference>
<dbReference type="SMART" id="SM00388">
    <property type="entry name" value="HisKA"/>
    <property type="match status" value="1"/>
</dbReference>
<feature type="transmembrane region" description="Helical" evidence="13">
    <location>
        <begin position="56"/>
        <end position="75"/>
    </location>
</feature>
<dbReference type="Pfam" id="PF00512">
    <property type="entry name" value="HisKA"/>
    <property type="match status" value="1"/>
</dbReference>
<feature type="domain" description="Histidine kinase" evidence="14">
    <location>
        <begin position="127"/>
        <end position="345"/>
    </location>
</feature>
<evidence type="ECO:0000256" key="2">
    <source>
        <dbReference type="ARBA" id="ARBA00004141"/>
    </source>
</evidence>
<evidence type="ECO:0000256" key="4">
    <source>
        <dbReference type="ARBA" id="ARBA00022553"/>
    </source>
</evidence>
<keyword evidence="8" id="KW-0418">Kinase</keyword>
<dbReference type="InterPro" id="IPR004358">
    <property type="entry name" value="Sig_transdc_His_kin-like_C"/>
</dbReference>
<dbReference type="InterPro" id="IPR052023">
    <property type="entry name" value="Histidine_kinase_KdpD"/>
</dbReference>
<dbReference type="Pfam" id="PF13493">
    <property type="entry name" value="DUF4118"/>
    <property type="match status" value="1"/>
</dbReference>
<keyword evidence="4" id="KW-0597">Phosphoprotein</keyword>
<dbReference type="CDD" id="cd00082">
    <property type="entry name" value="HisKA"/>
    <property type="match status" value="1"/>
</dbReference>
<evidence type="ECO:0000313" key="17">
    <source>
        <dbReference type="Proteomes" id="UP000261324"/>
    </source>
</evidence>
<accession>A0A3E4PDB6</accession>
<keyword evidence="6 13" id="KW-0812">Transmembrane</keyword>
<evidence type="ECO:0000256" key="10">
    <source>
        <dbReference type="ARBA" id="ARBA00022989"/>
    </source>
</evidence>
<dbReference type="InterPro" id="IPR038318">
    <property type="entry name" value="KdpD_sf"/>
</dbReference>
<dbReference type="Gene3D" id="1.10.287.130">
    <property type="match status" value="1"/>
</dbReference>
<dbReference type="GO" id="GO:0000155">
    <property type="term" value="F:phosphorelay sensor kinase activity"/>
    <property type="evidence" value="ECO:0007669"/>
    <property type="project" value="InterPro"/>
</dbReference>
<evidence type="ECO:0000313" key="18">
    <source>
        <dbReference type="Proteomes" id="UP000358366"/>
    </source>
</evidence>
<dbReference type="PRINTS" id="PR00344">
    <property type="entry name" value="BCTRLSENSOR"/>
</dbReference>
<proteinExistence type="predicted"/>
<evidence type="ECO:0000256" key="13">
    <source>
        <dbReference type="SAM" id="Phobius"/>
    </source>
</evidence>
<evidence type="ECO:0000259" key="14">
    <source>
        <dbReference type="PROSITE" id="PS50109"/>
    </source>
</evidence>
<keyword evidence="10 13" id="KW-1133">Transmembrane helix</keyword>
<dbReference type="PANTHER" id="PTHR45569">
    <property type="entry name" value="SENSOR PROTEIN KDPD"/>
    <property type="match status" value="1"/>
</dbReference>
<dbReference type="EMBL" id="QSRA01000035">
    <property type="protein sequence ID" value="RGK78110.1"/>
    <property type="molecule type" value="Genomic_DNA"/>
</dbReference>
<dbReference type="EC" id="2.7.13.3" evidence="3"/>
<feature type="transmembrane region" description="Helical" evidence="13">
    <location>
        <begin position="7"/>
        <end position="27"/>
    </location>
</feature>
<keyword evidence="11" id="KW-0902">Two-component regulatory system</keyword>
<evidence type="ECO:0000256" key="6">
    <source>
        <dbReference type="ARBA" id="ARBA00022692"/>
    </source>
</evidence>
<evidence type="ECO:0000256" key="12">
    <source>
        <dbReference type="ARBA" id="ARBA00023136"/>
    </source>
</evidence>
<dbReference type="InterPro" id="IPR005467">
    <property type="entry name" value="His_kinase_dom"/>
</dbReference>
<reference evidence="15 17" key="1">
    <citation type="submission" date="2018-08" db="EMBL/GenBank/DDBJ databases">
        <title>A genome reference for cultivated species of the human gut microbiota.</title>
        <authorList>
            <person name="Zou Y."/>
            <person name="Xue W."/>
            <person name="Luo G."/>
        </authorList>
    </citation>
    <scope>NUCLEOTIDE SEQUENCE [LARGE SCALE GENOMIC DNA]</scope>
    <source>
        <strain evidence="15 17">TF09-3</strain>
    </source>
</reference>
<organism evidence="15 17">
    <name type="scientific">Dorea formicigenerans</name>
    <dbReference type="NCBI Taxonomy" id="39486"/>
    <lineage>
        <taxon>Bacteria</taxon>
        <taxon>Bacillati</taxon>
        <taxon>Bacillota</taxon>
        <taxon>Clostridia</taxon>
        <taxon>Lachnospirales</taxon>
        <taxon>Lachnospiraceae</taxon>
        <taxon>Dorea</taxon>
    </lineage>
</organism>
<gene>
    <name evidence="16" type="primary">kdpD</name>
    <name evidence="16" type="ORF">DFSSTS7063_02276</name>
    <name evidence="15" type="ORF">DXC93_16070</name>
</gene>
<dbReference type="InterPro" id="IPR036890">
    <property type="entry name" value="HATPase_C_sf"/>
</dbReference>